<dbReference type="CDD" id="cd05269">
    <property type="entry name" value="TMR_SDR_a"/>
    <property type="match status" value="1"/>
</dbReference>
<evidence type="ECO:0000313" key="2">
    <source>
        <dbReference type="EMBL" id="WDZ85383.1"/>
    </source>
</evidence>
<proteinExistence type="predicted"/>
<dbReference type="InterPro" id="IPR036291">
    <property type="entry name" value="NAD(P)-bd_dom_sf"/>
</dbReference>
<feature type="domain" description="NAD(P)-binding" evidence="1">
    <location>
        <begin position="7"/>
        <end position="185"/>
    </location>
</feature>
<dbReference type="SUPFAM" id="SSF51735">
    <property type="entry name" value="NAD(P)-binding Rossmann-fold domains"/>
    <property type="match status" value="1"/>
</dbReference>
<dbReference type="EMBL" id="CP118615">
    <property type="protein sequence ID" value="WDZ85383.1"/>
    <property type="molecule type" value="Genomic_DNA"/>
</dbReference>
<dbReference type="Gene3D" id="3.40.50.720">
    <property type="entry name" value="NAD(P)-binding Rossmann-like Domain"/>
    <property type="match status" value="1"/>
</dbReference>
<dbReference type="Pfam" id="PF13460">
    <property type="entry name" value="NAD_binding_10"/>
    <property type="match status" value="1"/>
</dbReference>
<evidence type="ECO:0000313" key="3">
    <source>
        <dbReference type="Proteomes" id="UP001219605"/>
    </source>
</evidence>
<dbReference type="Proteomes" id="UP001219605">
    <property type="component" value="Chromosome"/>
</dbReference>
<name>A0ABY7ZSC7_9ACTN</name>
<sequence length="286" mass="30140">MSIVVTGATGHLGRLIVESLLHRGVPADRIVALGRDVSRLADLEQRGVAVRSADYDDLDSLRAAFAGAEKLMFVSGSEVGRRTAQHHQVITAAREAAVGLVVYTSIARADTSSLILAAEHRATEQELVASGLPYVLLRNSWYLENYTGQLDTYLEHGVAGAAGDGRVAAATRADYAEAAAQVLTSEGHTGRVYELGGAPFTLTDLAAEVSHQSGRPVGYLDLPVEKYTELLVGAGLPEPYAAVLADADRGLAVGELSVEGDDLRTLLGREPTSLADAVRAALAARR</sequence>
<reference evidence="2 3" key="1">
    <citation type="submission" date="2023-02" db="EMBL/GenBank/DDBJ databases">
        <authorList>
            <person name="Mo P."/>
        </authorList>
    </citation>
    <scope>NUCLEOTIDE SEQUENCE [LARGE SCALE GENOMIC DNA]</scope>
    <source>
        <strain evidence="2 3">HUAS 3</strain>
    </source>
</reference>
<keyword evidence="3" id="KW-1185">Reference proteome</keyword>
<accession>A0ABY7ZSC7</accession>
<dbReference type="PANTHER" id="PTHR47129:SF1">
    <property type="entry name" value="NMRA-LIKE DOMAIN-CONTAINING PROTEIN"/>
    <property type="match status" value="1"/>
</dbReference>
<protein>
    <submittedName>
        <fullName evidence="2">SDR family oxidoreductase</fullName>
    </submittedName>
</protein>
<evidence type="ECO:0000259" key="1">
    <source>
        <dbReference type="Pfam" id="PF13460"/>
    </source>
</evidence>
<dbReference type="Gene3D" id="3.90.25.10">
    <property type="entry name" value="UDP-galactose 4-epimerase, domain 1"/>
    <property type="match status" value="1"/>
</dbReference>
<dbReference type="RefSeq" id="WP_275032082.1">
    <property type="nucleotide sequence ID" value="NZ_CP118615.1"/>
</dbReference>
<gene>
    <name evidence="2" type="ORF">PVK37_02670</name>
</gene>
<dbReference type="PANTHER" id="PTHR47129">
    <property type="entry name" value="QUINONE OXIDOREDUCTASE 2"/>
    <property type="match status" value="1"/>
</dbReference>
<dbReference type="InterPro" id="IPR052718">
    <property type="entry name" value="NmrA-type_oxidoreductase"/>
</dbReference>
<dbReference type="InterPro" id="IPR016040">
    <property type="entry name" value="NAD(P)-bd_dom"/>
</dbReference>
<organism evidence="2 3">
    <name type="scientific">Micromonospora cathayae</name>
    <dbReference type="NCBI Taxonomy" id="3028804"/>
    <lineage>
        <taxon>Bacteria</taxon>
        <taxon>Bacillati</taxon>
        <taxon>Actinomycetota</taxon>
        <taxon>Actinomycetes</taxon>
        <taxon>Micromonosporales</taxon>
        <taxon>Micromonosporaceae</taxon>
        <taxon>Micromonospora</taxon>
    </lineage>
</organism>